<feature type="transmembrane region" description="Helical" evidence="13">
    <location>
        <begin position="316"/>
        <end position="341"/>
    </location>
</feature>
<dbReference type="PRINTS" id="PR00463">
    <property type="entry name" value="EP450I"/>
</dbReference>
<comment type="similarity">
    <text evidence="3 11">Belongs to the cytochrome P450 family.</text>
</comment>
<dbReference type="Pfam" id="PF00067">
    <property type="entry name" value="p450"/>
    <property type="match status" value="1"/>
</dbReference>
<dbReference type="SUPFAM" id="SSF48264">
    <property type="entry name" value="Cytochrome P450"/>
    <property type="match status" value="1"/>
</dbReference>
<evidence type="ECO:0000256" key="6">
    <source>
        <dbReference type="ARBA" id="ARBA00022848"/>
    </source>
</evidence>
<feature type="coiled-coil region" evidence="12">
    <location>
        <begin position="277"/>
        <end position="314"/>
    </location>
</feature>
<evidence type="ECO:0000256" key="2">
    <source>
        <dbReference type="ARBA" id="ARBA00004406"/>
    </source>
</evidence>
<dbReference type="Proteomes" id="UP000663864">
    <property type="component" value="Unassembled WGS sequence"/>
</dbReference>
<dbReference type="InterPro" id="IPR002401">
    <property type="entry name" value="Cyt_P450_E_grp-I"/>
</dbReference>
<dbReference type="GO" id="GO:0005789">
    <property type="term" value="C:endoplasmic reticulum membrane"/>
    <property type="evidence" value="ECO:0007669"/>
    <property type="project" value="UniProtKB-SubCell"/>
</dbReference>
<dbReference type="InterPro" id="IPR050705">
    <property type="entry name" value="Cytochrome_P450_3A"/>
</dbReference>
<keyword evidence="8 10" id="KW-0408">Iron</keyword>
<evidence type="ECO:0000313" key="14">
    <source>
        <dbReference type="EMBL" id="CAF0763996.1"/>
    </source>
</evidence>
<dbReference type="AlphaFoldDB" id="A0A813Q988"/>
<dbReference type="PROSITE" id="PS00086">
    <property type="entry name" value="CYTOCHROME_P450"/>
    <property type="match status" value="1"/>
</dbReference>
<dbReference type="FunFam" id="1.10.630.10:FF:000042">
    <property type="entry name" value="Cytochrome P450"/>
    <property type="match status" value="1"/>
</dbReference>
<evidence type="ECO:0000256" key="9">
    <source>
        <dbReference type="ARBA" id="ARBA00043906"/>
    </source>
</evidence>
<dbReference type="GO" id="GO:0020037">
    <property type="term" value="F:heme binding"/>
    <property type="evidence" value="ECO:0007669"/>
    <property type="project" value="InterPro"/>
</dbReference>
<dbReference type="InterPro" id="IPR001128">
    <property type="entry name" value="Cyt_P450"/>
</dbReference>
<dbReference type="PANTHER" id="PTHR24302:SF15">
    <property type="entry name" value="FATTY-ACID PEROXYGENASE"/>
    <property type="match status" value="1"/>
</dbReference>
<evidence type="ECO:0000256" key="13">
    <source>
        <dbReference type="SAM" id="Phobius"/>
    </source>
</evidence>
<keyword evidence="13" id="KW-0812">Transmembrane</keyword>
<keyword evidence="13" id="KW-0472">Membrane</keyword>
<keyword evidence="6" id="KW-0256">Endoplasmic reticulum</keyword>
<feature type="transmembrane region" description="Helical" evidence="13">
    <location>
        <begin position="6"/>
        <end position="27"/>
    </location>
</feature>
<name>A0A813Q988_9BILA</name>
<organism evidence="14 15">
    <name type="scientific">Rotaria sordida</name>
    <dbReference type="NCBI Taxonomy" id="392033"/>
    <lineage>
        <taxon>Eukaryota</taxon>
        <taxon>Metazoa</taxon>
        <taxon>Spiralia</taxon>
        <taxon>Gnathifera</taxon>
        <taxon>Rotifera</taxon>
        <taxon>Eurotatoria</taxon>
        <taxon>Bdelloidea</taxon>
        <taxon>Philodinida</taxon>
        <taxon>Philodinidae</taxon>
        <taxon>Rotaria</taxon>
    </lineage>
</organism>
<evidence type="ECO:0000256" key="8">
    <source>
        <dbReference type="ARBA" id="ARBA00023004"/>
    </source>
</evidence>
<evidence type="ECO:0000256" key="1">
    <source>
        <dbReference type="ARBA" id="ARBA00004174"/>
    </source>
</evidence>
<evidence type="ECO:0000256" key="4">
    <source>
        <dbReference type="ARBA" id="ARBA00022617"/>
    </source>
</evidence>
<accession>A0A813Q988</accession>
<feature type="transmembrane region" description="Helical" evidence="13">
    <location>
        <begin position="213"/>
        <end position="233"/>
    </location>
</feature>
<evidence type="ECO:0008006" key="16">
    <source>
        <dbReference type="Google" id="ProtNLM"/>
    </source>
</evidence>
<evidence type="ECO:0000256" key="10">
    <source>
        <dbReference type="PIRSR" id="PIRSR602401-1"/>
    </source>
</evidence>
<protein>
    <recommendedName>
        <fullName evidence="16">Cytochrome P450</fullName>
    </recommendedName>
</protein>
<dbReference type="GO" id="GO:0016705">
    <property type="term" value="F:oxidoreductase activity, acting on paired donors, with incorporation or reduction of molecular oxygen"/>
    <property type="evidence" value="ECO:0007669"/>
    <property type="project" value="InterPro"/>
</dbReference>
<keyword evidence="11" id="KW-0503">Monooxygenase</keyword>
<dbReference type="InterPro" id="IPR036396">
    <property type="entry name" value="Cyt_P450_sf"/>
</dbReference>
<comment type="subcellular location">
    <subcellularLocation>
        <location evidence="2">Endoplasmic reticulum membrane</location>
        <topology evidence="2">Peripheral membrane protein</topology>
    </subcellularLocation>
    <subcellularLocation>
        <location evidence="1">Microsome membrane</location>
        <topology evidence="1">Peripheral membrane protein</topology>
    </subcellularLocation>
</comment>
<feature type="binding site" description="axial binding residue" evidence="10">
    <location>
        <position position="462"/>
    </location>
    <ligand>
        <name>heme</name>
        <dbReference type="ChEBI" id="CHEBI:30413"/>
    </ligand>
    <ligandPart>
        <name>Fe</name>
        <dbReference type="ChEBI" id="CHEBI:18248"/>
    </ligandPart>
</feature>
<dbReference type="PANTHER" id="PTHR24302">
    <property type="entry name" value="CYTOCHROME P450 FAMILY 3"/>
    <property type="match status" value="1"/>
</dbReference>
<reference evidence="14" key="1">
    <citation type="submission" date="2021-02" db="EMBL/GenBank/DDBJ databases">
        <authorList>
            <person name="Nowell W R."/>
        </authorList>
    </citation>
    <scope>NUCLEOTIDE SEQUENCE</scope>
</reference>
<keyword evidence="7 11" id="KW-0560">Oxidoreductase</keyword>
<dbReference type="EMBL" id="CAJNOT010000007">
    <property type="protein sequence ID" value="CAF0763996.1"/>
    <property type="molecule type" value="Genomic_DNA"/>
</dbReference>
<evidence type="ECO:0000256" key="11">
    <source>
        <dbReference type="RuleBase" id="RU000461"/>
    </source>
</evidence>
<dbReference type="Gene3D" id="1.10.630.10">
    <property type="entry name" value="Cytochrome P450"/>
    <property type="match status" value="1"/>
</dbReference>
<dbReference type="PRINTS" id="PR00385">
    <property type="entry name" value="P450"/>
</dbReference>
<keyword evidence="13" id="KW-1133">Transmembrane helix</keyword>
<comment type="caution">
    <text evidence="14">The sequence shown here is derived from an EMBL/GenBank/DDBJ whole genome shotgun (WGS) entry which is preliminary data.</text>
</comment>
<keyword evidence="6" id="KW-0492">Microsome</keyword>
<keyword evidence="12" id="KW-0175">Coiled coil</keyword>
<keyword evidence="5 10" id="KW-0479">Metal-binding</keyword>
<evidence type="ECO:0000256" key="7">
    <source>
        <dbReference type="ARBA" id="ARBA00023002"/>
    </source>
</evidence>
<evidence type="ECO:0000256" key="3">
    <source>
        <dbReference type="ARBA" id="ARBA00010617"/>
    </source>
</evidence>
<dbReference type="GO" id="GO:0008395">
    <property type="term" value="F:steroid hydroxylase activity"/>
    <property type="evidence" value="ECO:0007669"/>
    <property type="project" value="TreeGrafter"/>
</dbReference>
<evidence type="ECO:0000256" key="12">
    <source>
        <dbReference type="SAM" id="Coils"/>
    </source>
</evidence>
<comment type="cofactor">
    <cofactor evidence="10">
        <name>heme</name>
        <dbReference type="ChEBI" id="CHEBI:30413"/>
    </cofactor>
</comment>
<comment type="function">
    <text evidence="9">Cytochromes P450 are a group of heme-thiolate monooxygenases. They oxidize a variety of structurally unrelated compounds, including steroids, fatty acids, and xenobiotics.</text>
</comment>
<gene>
    <name evidence="14" type="ORF">ZHD862_LOCUS484</name>
</gene>
<sequence length="518" mass="60083">MAFFLISGLMTWTLLTVVISIFAYYVYNLRTNNIFRRLGIPGPAPIPFLGQLFNIARKGMKTNDIELVQKYGKIIGVFEGTFPIILLSDPDLLRNVLIKDSNVFVNRRVIKNISGPFEYGLTLLQDEQWKNARSIVSPTFSTAKLRAMYGLMNEVSDMYNNRLLEYADKHEIFNINALNGQYTLDNIASCLFGIETNSLKNENATLINHLRKFFTISITNIYILIILISPRLAGYLAKKGYSMLPYDAVNYITNLVNQILARRRQHLERRNDFIQIMVDHEEEVKDDEQINQQIEKAEQQKQQWRTLKKTLNDKEIFSQALVFLVAGYETTSVLMSFFFYVMATEPVIQEKVYEEIRQELGDDEVTHEKLSQLTYLDMTINETLRMYPPFIRFDRVASYDYKLGDYHIPKGSLINIPIYPIHHDPNLWPEPEKFIPERFSSTEKAKRHPMAFLPFGDGPRNCIGMRFALLETKLAIAKALRVVEFQKCEKTEVPLQLGKMAILSPKNGIWLRVVRRSE</sequence>
<dbReference type="CDD" id="cd11055">
    <property type="entry name" value="CYP3A-like"/>
    <property type="match status" value="1"/>
</dbReference>
<evidence type="ECO:0000313" key="15">
    <source>
        <dbReference type="Proteomes" id="UP000663864"/>
    </source>
</evidence>
<proteinExistence type="inferred from homology"/>
<keyword evidence="4 10" id="KW-0349">Heme</keyword>
<evidence type="ECO:0000256" key="5">
    <source>
        <dbReference type="ARBA" id="ARBA00022723"/>
    </source>
</evidence>
<dbReference type="GO" id="GO:0005506">
    <property type="term" value="F:iron ion binding"/>
    <property type="evidence" value="ECO:0007669"/>
    <property type="project" value="InterPro"/>
</dbReference>
<dbReference type="InterPro" id="IPR017972">
    <property type="entry name" value="Cyt_P450_CS"/>
</dbReference>